<evidence type="ECO:0000313" key="3">
    <source>
        <dbReference type="EMBL" id="GMI44400.1"/>
    </source>
</evidence>
<keyword evidence="4" id="KW-1185">Reference proteome</keyword>
<evidence type="ECO:0000313" key="4">
    <source>
        <dbReference type="Proteomes" id="UP001165065"/>
    </source>
</evidence>
<gene>
    <name evidence="3" type="ORF">TrCOL_g1314</name>
</gene>
<dbReference type="Proteomes" id="UP001165065">
    <property type="component" value="Unassembled WGS sequence"/>
</dbReference>
<feature type="region of interest" description="Disordered" evidence="2">
    <location>
        <begin position="280"/>
        <end position="302"/>
    </location>
</feature>
<sequence>MISRSLNNLLTTYLTSLQSLLPPSSLNPSIIPVQIPTRTLHPSVLLNLFKSSSPNLPTPTYLNLLSVVERNLLHVFFTTPLGVGGEIASNKSGKVLWGEVVTTTTSTIEVEVNHDDGTVEEIEIDRTDVLGVRFPQGSKEREAWDSTMLSASQAYNRAASEVRVRRTDVGGDDSVGRDWIMEGRQGAYIRALGCLGLVSGDVDGGKIAYVKAWSLRGLGRHGKAVKVIKKGMETTGDEEWRGKLGKMLEEERRKMERARAKDRGLAKRLGKMVKGVMEMGMRGGEDEGDQHDQGDGFNDEEL</sequence>
<name>A0A9W7GIA4_9STRA</name>
<evidence type="ECO:0000256" key="1">
    <source>
        <dbReference type="SAM" id="Coils"/>
    </source>
</evidence>
<dbReference type="EMBL" id="BRYA01001479">
    <property type="protein sequence ID" value="GMI44400.1"/>
    <property type="molecule type" value="Genomic_DNA"/>
</dbReference>
<feature type="coiled-coil region" evidence="1">
    <location>
        <begin position="241"/>
        <end position="268"/>
    </location>
</feature>
<accession>A0A9W7GIA4</accession>
<organism evidence="3 4">
    <name type="scientific">Triparma columacea</name>
    <dbReference type="NCBI Taxonomy" id="722753"/>
    <lineage>
        <taxon>Eukaryota</taxon>
        <taxon>Sar</taxon>
        <taxon>Stramenopiles</taxon>
        <taxon>Ochrophyta</taxon>
        <taxon>Bolidophyceae</taxon>
        <taxon>Parmales</taxon>
        <taxon>Triparmaceae</taxon>
        <taxon>Triparma</taxon>
    </lineage>
</organism>
<dbReference type="AlphaFoldDB" id="A0A9W7GIA4"/>
<reference evidence="4" key="1">
    <citation type="journal article" date="2023" name="Commun. Biol.">
        <title>Genome analysis of Parmales, the sister group of diatoms, reveals the evolutionary specialization of diatoms from phago-mixotrophs to photoautotrophs.</title>
        <authorList>
            <person name="Ban H."/>
            <person name="Sato S."/>
            <person name="Yoshikawa S."/>
            <person name="Yamada K."/>
            <person name="Nakamura Y."/>
            <person name="Ichinomiya M."/>
            <person name="Sato N."/>
            <person name="Blanc-Mathieu R."/>
            <person name="Endo H."/>
            <person name="Kuwata A."/>
            <person name="Ogata H."/>
        </authorList>
    </citation>
    <scope>NUCLEOTIDE SEQUENCE [LARGE SCALE GENOMIC DNA]</scope>
</reference>
<comment type="caution">
    <text evidence="3">The sequence shown here is derived from an EMBL/GenBank/DDBJ whole genome shotgun (WGS) entry which is preliminary data.</text>
</comment>
<protein>
    <submittedName>
        <fullName evidence="3">Uncharacterized protein</fullName>
    </submittedName>
</protein>
<evidence type="ECO:0000256" key="2">
    <source>
        <dbReference type="SAM" id="MobiDB-lite"/>
    </source>
</evidence>
<keyword evidence="1" id="KW-0175">Coiled coil</keyword>
<proteinExistence type="predicted"/>